<proteinExistence type="predicted"/>
<dbReference type="InParanoid" id="A0A059AXX4"/>
<evidence type="ECO:0000313" key="1">
    <source>
        <dbReference type="EMBL" id="KCW58290.1"/>
    </source>
</evidence>
<accession>A0A059AXX4</accession>
<dbReference type="AlphaFoldDB" id="A0A059AXX4"/>
<dbReference type="Gramene" id="KCW58290">
    <property type="protein sequence ID" value="KCW58290"/>
    <property type="gene ID" value="EUGRSUZ_H00981"/>
</dbReference>
<name>A0A059AXX4_EUCGR</name>
<gene>
    <name evidence="1" type="ORF">EUGRSUZ_H00981</name>
</gene>
<organism evidence="1">
    <name type="scientific">Eucalyptus grandis</name>
    <name type="common">Flooded gum</name>
    <dbReference type="NCBI Taxonomy" id="71139"/>
    <lineage>
        <taxon>Eukaryota</taxon>
        <taxon>Viridiplantae</taxon>
        <taxon>Streptophyta</taxon>
        <taxon>Embryophyta</taxon>
        <taxon>Tracheophyta</taxon>
        <taxon>Spermatophyta</taxon>
        <taxon>Magnoliopsida</taxon>
        <taxon>eudicotyledons</taxon>
        <taxon>Gunneridae</taxon>
        <taxon>Pentapetalae</taxon>
        <taxon>rosids</taxon>
        <taxon>malvids</taxon>
        <taxon>Myrtales</taxon>
        <taxon>Myrtaceae</taxon>
        <taxon>Myrtoideae</taxon>
        <taxon>Eucalypteae</taxon>
        <taxon>Eucalyptus</taxon>
    </lineage>
</organism>
<reference evidence="1" key="1">
    <citation type="submission" date="2013-07" db="EMBL/GenBank/DDBJ databases">
        <title>The genome of Eucalyptus grandis.</title>
        <authorList>
            <person name="Schmutz J."/>
            <person name="Hayes R."/>
            <person name="Myburg A."/>
            <person name="Tuskan G."/>
            <person name="Grattapaglia D."/>
            <person name="Rokhsar D.S."/>
        </authorList>
    </citation>
    <scope>NUCLEOTIDE SEQUENCE</scope>
    <source>
        <tissue evidence="1">Leaf extractions</tissue>
    </source>
</reference>
<dbReference type="EMBL" id="KK198760">
    <property type="protein sequence ID" value="KCW58290.1"/>
    <property type="molecule type" value="Genomic_DNA"/>
</dbReference>
<protein>
    <submittedName>
        <fullName evidence="1">Uncharacterized protein</fullName>
    </submittedName>
</protein>
<sequence length="81" mass="8900">MSTALTTGNWQMTLHTEERSKHGEVCAWQGQAFNTDKARSLLSSPSFVASIEASINSGSTSRSDFPIKCDSLRKLHCTTNH</sequence>